<dbReference type="PANTHER" id="PTHR11019">
    <property type="entry name" value="HTH-TYPE TRANSCRIPTIONAL REGULATOR NIMR"/>
    <property type="match status" value="1"/>
</dbReference>
<evidence type="ECO:0000313" key="7">
    <source>
        <dbReference type="Proteomes" id="UP001595190"/>
    </source>
</evidence>
<dbReference type="Pfam" id="PF12833">
    <property type="entry name" value="HTH_18"/>
    <property type="match status" value="1"/>
</dbReference>
<dbReference type="PROSITE" id="PS00041">
    <property type="entry name" value="HTH_ARAC_FAMILY_1"/>
    <property type="match status" value="1"/>
</dbReference>
<dbReference type="Gene3D" id="1.10.10.60">
    <property type="entry name" value="Homeodomain-like"/>
    <property type="match status" value="1"/>
</dbReference>
<organism evidence="6 7">
    <name type="scientific">Labrys neptuniae</name>
    <dbReference type="NCBI Taxonomy" id="376174"/>
    <lineage>
        <taxon>Bacteria</taxon>
        <taxon>Pseudomonadati</taxon>
        <taxon>Pseudomonadota</taxon>
        <taxon>Alphaproteobacteria</taxon>
        <taxon>Hyphomicrobiales</taxon>
        <taxon>Xanthobacteraceae</taxon>
        <taxon>Labrys</taxon>
    </lineage>
</organism>
<keyword evidence="2" id="KW-0238">DNA-binding</keyword>
<keyword evidence="4" id="KW-0804">Transcription</keyword>
<dbReference type="PRINTS" id="PR00032">
    <property type="entry name" value="HTHARAC"/>
</dbReference>
<evidence type="ECO:0000256" key="1">
    <source>
        <dbReference type="ARBA" id="ARBA00023015"/>
    </source>
</evidence>
<protein>
    <submittedName>
        <fullName evidence="6">Helix-turn-helix domain-containing protein</fullName>
    </submittedName>
</protein>
<dbReference type="EMBL" id="JBHGPK010000020">
    <property type="protein sequence ID" value="MFC2253576.1"/>
    <property type="molecule type" value="Genomic_DNA"/>
</dbReference>
<dbReference type="Proteomes" id="UP001595190">
    <property type="component" value="Unassembled WGS sequence"/>
</dbReference>
<comment type="caution">
    <text evidence="6">The sequence shown here is derived from an EMBL/GenBank/DDBJ whole genome shotgun (WGS) entry which is preliminary data.</text>
</comment>
<dbReference type="Pfam" id="PF02311">
    <property type="entry name" value="AraC_binding"/>
    <property type="match status" value="1"/>
</dbReference>
<keyword evidence="3" id="KW-0010">Activator</keyword>
<reference evidence="6 7" key="1">
    <citation type="submission" date="2024-09" db="EMBL/GenBank/DDBJ databases">
        <title>Description of Labrys sedimenti sp. nov., isolated from a diclofenac-degrading enrichment culture, and genome-based reclassification of Labrys portucalensis as a later heterotypic synonym of Labrys neptuniae.</title>
        <authorList>
            <person name="Tancsics A."/>
            <person name="Csepanyi A."/>
        </authorList>
    </citation>
    <scope>NUCLEOTIDE SEQUENCE [LARGE SCALE GENOMIC DNA]</scope>
    <source>
        <strain evidence="6 7">LMG 23412</strain>
    </source>
</reference>
<dbReference type="SMART" id="SM00342">
    <property type="entry name" value="HTH_ARAC"/>
    <property type="match status" value="1"/>
</dbReference>
<evidence type="ECO:0000313" key="6">
    <source>
        <dbReference type="EMBL" id="MFC2253576.1"/>
    </source>
</evidence>
<dbReference type="InterPro" id="IPR003313">
    <property type="entry name" value="AraC-bd"/>
</dbReference>
<sequence>MSAADAYLVARDFAPEPERVFEMPFHYLLYAEQGAMTLEAEGKRWTLPPARAALIAAGEPVRITLSQRVRACSVLFAPGFAPQPPAILSVFEMTPLARELLFALRGIVEDNLIDPYTEALFRALIAVVWRMSEHPTLAMMPVPRTESLRRALEIMQTRLDTGLGFDELAAEVAMSPRSLARRFMGEIGMTWREAQRRLRMIRAIEMMAEGEHRVADIALSVGYSSLSAFNAAFRNFTGQTPIEFRAGCGQPDNDPRMNPHRLTEFFIRPAGDDR</sequence>
<evidence type="ECO:0000259" key="5">
    <source>
        <dbReference type="PROSITE" id="PS01124"/>
    </source>
</evidence>
<dbReference type="PROSITE" id="PS01124">
    <property type="entry name" value="HTH_ARAC_FAMILY_2"/>
    <property type="match status" value="1"/>
</dbReference>
<dbReference type="InterPro" id="IPR009057">
    <property type="entry name" value="Homeodomain-like_sf"/>
</dbReference>
<name>A0ABV6ZN03_9HYPH</name>
<dbReference type="SUPFAM" id="SSF46689">
    <property type="entry name" value="Homeodomain-like"/>
    <property type="match status" value="2"/>
</dbReference>
<dbReference type="InterPro" id="IPR018062">
    <property type="entry name" value="HTH_AraC-typ_CS"/>
</dbReference>
<evidence type="ECO:0000256" key="4">
    <source>
        <dbReference type="ARBA" id="ARBA00023163"/>
    </source>
</evidence>
<keyword evidence="1" id="KW-0805">Transcription regulation</keyword>
<dbReference type="InterPro" id="IPR018060">
    <property type="entry name" value="HTH_AraC"/>
</dbReference>
<proteinExistence type="predicted"/>
<accession>A0ABV6ZN03</accession>
<evidence type="ECO:0000256" key="2">
    <source>
        <dbReference type="ARBA" id="ARBA00023125"/>
    </source>
</evidence>
<dbReference type="InterPro" id="IPR020449">
    <property type="entry name" value="Tscrpt_reg_AraC-type_HTH"/>
</dbReference>
<dbReference type="RefSeq" id="WP_394314394.1">
    <property type="nucleotide sequence ID" value="NZ_JBHGPK010000020.1"/>
</dbReference>
<feature type="domain" description="HTH araC/xylS-type" evidence="5">
    <location>
        <begin position="149"/>
        <end position="247"/>
    </location>
</feature>
<gene>
    <name evidence="6" type="ORF">ACETRX_28320</name>
</gene>
<evidence type="ECO:0000256" key="3">
    <source>
        <dbReference type="ARBA" id="ARBA00023159"/>
    </source>
</evidence>
<dbReference type="PANTHER" id="PTHR11019:SF199">
    <property type="entry name" value="HTH-TYPE TRANSCRIPTIONAL REGULATOR NIMR"/>
    <property type="match status" value="1"/>
</dbReference>